<accession>A0ABU3WJU6</accession>
<dbReference type="SUPFAM" id="SSF52788">
    <property type="entry name" value="Phosphotyrosine protein phosphatases I"/>
    <property type="match status" value="1"/>
</dbReference>
<dbReference type="InterPro" id="IPR036196">
    <property type="entry name" value="Ptyr_pPase_sf"/>
</dbReference>
<dbReference type="InterPro" id="IPR023485">
    <property type="entry name" value="Ptyr_pPase"/>
</dbReference>
<organism evidence="5 6">
    <name type="scientific">Rhodococcus zopfii</name>
    <dbReference type="NCBI Taxonomy" id="43772"/>
    <lineage>
        <taxon>Bacteria</taxon>
        <taxon>Bacillati</taxon>
        <taxon>Actinomycetota</taxon>
        <taxon>Actinomycetes</taxon>
        <taxon>Mycobacteriales</taxon>
        <taxon>Nocardiaceae</taxon>
        <taxon>Rhodococcus</taxon>
    </lineage>
</organism>
<dbReference type="InterPro" id="IPR050438">
    <property type="entry name" value="LMW_PTPase"/>
</dbReference>
<evidence type="ECO:0000256" key="2">
    <source>
        <dbReference type="ARBA" id="ARBA00022801"/>
    </source>
</evidence>
<dbReference type="PRINTS" id="PR00719">
    <property type="entry name" value="LMWPTPASE"/>
</dbReference>
<evidence type="ECO:0000313" key="6">
    <source>
        <dbReference type="Proteomes" id="UP001275440"/>
    </source>
</evidence>
<dbReference type="EMBL" id="WBMO01000001">
    <property type="protein sequence ID" value="MDV2474256.1"/>
    <property type="molecule type" value="Genomic_DNA"/>
</dbReference>
<name>A0ABU3WJU6_9NOCA</name>
<evidence type="ECO:0000313" key="5">
    <source>
        <dbReference type="EMBL" id="MDV2474256.1"/>
    </source>
</evidence>
<evidence type="ECO:0000256" key="1">
    <source>
        <dbReference type="ARBA" id="ARBA00011063"/>
    </source>
</evidence>
<dbReference type="Gene3D" id="3.40.50.2300">
    <property type="match status" value="1"/>
</dbReference>
<dbReference type="RefSeq" id="WP_072814995.1">
    <property type="nucleotide sequence ID" value="NZ_JAHWLX010000078.1"/>
</dbReference>
<dbReference type="Proteomes" id="UP001275440">
    <property type="component" value="Unassembled WGS sequence"/>
</dbReference>
<keyword evidence="2" id="KW-0378">Hydrolase</keyword>
<keyword evidence="3" id="KW-0904">Protein phosphatase</keyword>
<dbReference type="SMART" id="SM00226">
    <property type="entry name" value="LMWPc"/>
    <property type="match status" value="1"/>
</dbReference>
<gene>
    <name evidence="5" type="ORF">F8M49_00465</name>
</gene>
<keyword evidence="6" id="KW-1185">Reference proteome</keyword>
<protein>
    <submittedName>
        <fullName evidence="5">Protein tyrosine phosphatase</fullName>
    </submittedName>
</protein>
<proteinExistence type="inferred from homology"/>
<reference evidence="5 6" key="1">
    <citation type="submission" date="2019-10" db="EMBL/GenBank/DDBJ databases">
        <title>Draft Genome Assembly of Rhodococcus zopfii DSM44189.</title>
        <authorList>
            <person name="Sutton J.M."/>
            <person name="Akob D.M."/>
            <person name="Bushman T.J."/>
        </authorList>
    </citation>
    <scope>NUCLEOTIDE SEQUENCE [LARGE SCALE GENOMIC DNA]</scope>
    <source>
        <strain evidence="5 6">DSM 44189</strain>
    </source>
</reference>
<feature type="domain" description="Phosphotyrosine protein phosphatase I" evidence="4">
    <location>
        <begin position="1"/>
        <end position="168"/>
    </location>
</feature>
<dbReference type="PANTHER" id="PTHR11717">
    <property type="entry name" value="LOW MOLECULAR WEIGHT PROTEIN TYROSINE PHOSPHATASE"/>
    <property type="match status" value="1"/>
</dbReference>
<evidence type="ECO:0000256" key="3">
    <source>
        <dbReference type="ARBA" id="ARBA00022912"/>
    </source>
</evidence>
<dbReference type="InterPro" id="IPR017867">
    <property type="entry name" value="Tyr_phospatase_low_mol_wt"/>
</dbReference>
<comment type="caution">
    <text evidence="5">The sequence shown here is derived from an EMBL/GenBank/DDBJ whole genome shotgun (WGS) entry which is preliminary data.</text>
</comment>
<comment type="similarity">
    <text evidence="1">Belongs to the low molecular weight phosphotyrosine protein phosphatase family.</text>
</comment>
<sequence length="171" mass="17936">MRVLFVCTGNICRSPTAELLTTAFAAESGRANLTAHSAGTRALVGHGMEPTAAAVLQQLGGDPAGFAARRLTPSIAEDADLVLTMSRRHRSAVVTAAPRMMRVTFTLREAARVQQASGASTVAELTAARVQSTAPGPDDITDPMGRDEETFATVGTEIADLLLPLLSRLHV</sequence>
<dbReference type="PANTHER" id="PTHR11717:SF31">
    <property type="entry name" value="LOW MOLECULAR WEIGHT PROTEIN-TYROSINE-PHOSPHATASE ETP-RELATED"/>
    <property type="match status" value="1"/>
</dbReference>
<evidence type="ECO:0000259" key="4">
    <source>
        <dbReference type="SMART" id="SM00226"/>
    </source>
</evidence>
<dbReference type="Pfam" id="PF01451">
    <property type="entry name" value="LMWPc"/>
    <property type="match status" value="1"/>
</dbReference>